<evidence type="ECO:0000256" key="5">
    <source>
        <dbReference type="ARBA" id="ARBA00048348"/>
    </source>
</evidence>
<dbReference type="InterPro" id="IPR016181">
    <property type="entry name" value="Acyl_CoA_acyltransferase"/>
</dbReference>
<dbReference type="PROSITE" id="PS51186">
    <property type="entry name" value="GNAT"/>
    <property type="match status" value="1"/>
</dbReference>
<dbReference type="InterPro" id="IPR036874">
    <property type="entry name" value="Carbonic_anhydrase_sf"/>
</dbReference>
<comment type="catalytic activity">
    <reaction evidence="5">
        <text>hydrogencarbonate + H(+) = CO2 + H2O</text>
        <dbReference type="Rhea" id="RHEA:10748"/>
        <dbReference type="ChEBI" id="CHEBI:15377"/>
        <dbReference type="ChEBI" id="CHEBI:15378"/>
        <dbReference type="ChEBI" id="CHEBI:16526"/>
        <dbReference type="ChEBI" id="CHEBI:17544"/>
        <dbReference type="EC" id="4.2.1.1"/>
    </reaction>
</comment>
<accession>A0ABP0IVW2</accession>
<dbReference type="PANTHER" id="PTHR11002">
    <property type="entry name" value="CARBONIC ANHYDRASE"/>
    <property type="match status" value="1"/>
</dbReference>
<dbReference type="PROSITE" id="PS00705">
    <property type="entry name" value="PROK_CO2_ANHYDRASE_2"/>
    <property type="match status" value="1"/>
</dbReference>
<keyword evidence="4" id="KW-0456">Lyase</keyword>
<gene>
    <name evidence="7" type="ORF">CCMP2556_LOCUS8387</name>
</gene>
<sequence length="869" mass="99038">MTSLCAEHVRMSVANIMVLMPWFEKDADFQLEVLRECLLWLRFMWSDTKGYRQLGCKRLGAWAFCRTRTPAKRLGWEPPPDSKEMKIPQYLNSWVEPEALWEFNDHMERTNAAKLVDAEVGELGDRNKAWQKETLKADPEFFKRIGQGQAPKYLWIGCADSRVAAENLIGGKPGELFTHRNIANMVVATDTNFRSVLQYAVDVLQVRHIIVCGHYDCGGIKAACSVKDHALPLESWLSGIRDVYRLHREELDAIDCPDERHKRMVELNVIEQCLNLFKTSDIQSRRRYTASRPEEFGCALPRVHAMVFSPADGILRRLNVDYKKHLGDSIDVYHLYDDPLLDNTDLDEVIPWLRTDIQRNGIMITSSYRLDSKDSCSWVLSASMVHWPLRGCGQTASQWRLGLGLFRSTFDFRRFNALLRGFSGICFIYRRSFRFPDPFNAELAALGMLQTDQEQAPLKSGRPYQFQVTAYGAKGEVLGASAWSMPTSIERKRRFTELPLLLWRGLCGILPPSTFKYFLKEHCVVLSKEPSMVIKFKRICLSVWSKAPEFSGIGKNGESLNQQVQVYFSSCSEMKVTEPAKLDRSRRREKPMSQVFPNSDRVNAEDNMIVVLDAFAQDITLNVGLAGVSEGPELKEPPEKWILHSNYAIEDLEEVYKLREANGDLQEPAALQRLFGQGYASYVLASVEEDIVACAQLGRLAVGGYFVLRCDFVINTVLVKPEFRRQGLGRALVEELLHRLPGGKDPFSAWAVVDSENQAAADFLTALGAERRGCTESETGVLEWMREGEETVVARWEHSWAHLLDLLRYCRAEQELTDEVVLRAGLMPVAMLSAKFEICNTMLASTARQALDHLWHHPVRRRAHSWHGR</sequence>
<dbReference type="SUPFAM" id="SSF55729">
    <property type="entry name" value="Acyl-CoA N-acyltransferases (Nat)"/>
    <property type="match status" value="1"/>
</dbReference>
<dbReference type="CDD" id="cd00883">
    <property type="entry name" value="beta_CA_cladeA"/>
    <property type="match status" value="1"/>
</dbReference>
<evidence type="ECO:0000256" key="3">
    <source>
        <dbReference type="ARBA" id="ARBA00022833"/>
    </source>
</evidence>
<protein>
    <recommendedName>
        <fullName evidence="2">carbonic anhydrase</fullName>
        <ecNumber evidence="2">4.2.1.1</ecNumber>
    </recommendedName>
</protein>
<dbReference type="Pfam" id="PF00583">
    <property type="entry name" value="Acetyltransf_1"/>
    <property type="match status" value="1"/>
</dbReference>
<evidence type="ECO:0000256" key="4">
    <source>
        <dbReference type="ARBA" id="ARBA00023239"/>
    </source>
</evidence>
<dbReference type="SMART" id="SM00947">
    <property type="entry name" value="Pro_CA"/>
    <property type="match status" value="1"/>
</dbReference>
<evidence type="ECO:0000256" key="1">
    <source>
        <dbReference type="ARBA" id="ARBA00006217"/>
    </source>
</evidence>
<feature type="domain" description="N-acetyltransferase" evidence="6">
    <location>
        <begin position="642"/>
        <end position="787"/>
    </location>
</feature>
<dbReference type="InterPro" id="IPR015892">
    <property type="entry name" value="Carbonic_anhydrase_CS"/>
</dbReference>
<dbReference type="Gene3D" id="3.40.1050.10">
    <property type="entry name" value="Carbonic anhydrase"/>
    <property type="match status" value="1"/>
</dbReference>
<proteinExistence type="inferred from homology"/>
<evidence type="ECO:0000313" key="8">
    <source>
        <dbReference type="Proteomes" id="UP001642484"/>
    </source>
</evidence>
<dbReference type="Gene3D" id="3.40.630.30">
    <property type="match status" value="1"/>
</dbReference>
<evidence type="ECO:0000259" key="6">
    <source>
        <dbReference type="PROSITE" id="PS51186"/>
    </source>
</evidence>
<reference evidence="7 8" key="1">
    <citation type="submission" date="2024-02" db="EMBL/GenBank/DDBJ databases">
        <authorList>
            <person name="Chen Y."/>
            <person name="Shah S."/>
            <person name="Dougan E. K."/>
            <person name="Thang M."/>
            <person name="Chan C."/>
        </authorList>
    </citation>
    <scope>NUCLEOTIDE SEQUENCE [LARGE SCALE GENOMIC DNA]</scope>
</reference>
<dbReference type="InterPro" id="IPR001765">
    <property type="entry name" value="Carbonic_anhydrase"/>
</dbReference>
<dbReference type="PANTHER" id="PTHR11002:SF51">
    <property type="entry name" value="CARBONIC ANHYDRASE"/>
    <property type="match status" value="1"/>
</dbReference>
<comment type="caution">
    <text evidence="7">The sequence shown here is derived from an EMBL/GenBank/DDBJ whole genome shotgun (WGS) entry which is preliminary data.</text>
</comment>
<comment type="similarity">
    <text evidence="1">Belongs to the beta-class carbonic anhydrase family.</text>
</comment>
<evidence type="ECO:0000313" key="7">
    <source>
        <dbReference type="EMBL" id="CAK9006236.1"/>
    </source>
</evidence>
<keyword evidence="8" id="KW-1185">Reference proteome</keyword>
<organism evidence="7 8">
    <name type="scientific">Durusdinium trenchii</name>
    <dbReference type="NCBI Taxonomy" id="1381693"/>
    <lineage>
        <taxon>Eukaryota</taxon>
        <taxon>Sar</taxon>
        <taxon>Alveolata</taxon>
        <taxon>Dinophyceae</taxon>
        <taxon>Suessiales</taxon>
        <taxon>Symbiodiniaceae</taxon>
        <taxon>Durusdinium</taxon>
    </lineage>
</organism>
<dbReference type="CDD" id="cd04301">
    <property type="entry name" value="NAT_SF"/>
    <property type="match status" value="1"/>
</dbReference>
<dbReference type="PROSITE" id="PS00704">
    <property type="entry name" value="PROK_CO2_ANHYDRASE_1"/>
    <property type="match status" value="1"/>
</dbReference>
<dbReference type="EC" id="4.2.1.1" evidence="2"/>
<dbReference type="Pfam" id="PF00484">
    <property type="entry name" value="Pro_CA"/>
    <property type="match status" value="1"/>
</dbReference>
<keyword evidence="3" id="KW-0862">Zinc</keyword>
<dbReference type="Proteomes" id="UP001642484">
    <property type="component" value="Unassembled WGS sequence"/>
</dbReference>
<name>A0ABP0IVW2_9DINO</name>
<evidence type="ECO:0000256" key="2">
    <source>
        <dbReference type="ARBA" id="ARBA00012925"/>
    </source>
</evidence>
<dbReference type="SUPFAM" id="SSF53056">
    <property type="entry name" value="beta-carbonic anhydrase, cab"/>
    <property type="match status" value="1"/>
</dbReference>
<dbReference type="InterPro" id="IPR000182">
    <property type="entry name" value="GNAT_dom"/>
</dbReference>
<dbReference type="EMBL" id="CAXAMN010003781">
    <property type="protein sequence ID" value="CAK9006236.1"/>
    <property type="molecule type" value="Genomic_DNA"/>
</dbReference>